<proteinExistence type="predicted"/>
<dbReference type="KEGG" id="ang:An17g01510"/>
<dbReference type="GeneID" id="84593589"/>
<dbReference type="AlphaFoldDB" id="A0AAJ8E0T8"/>
<dbReference type="VEuPathDB" id="FungiDB:An17g01510"/>
<gene>
    <name evidence="2" type="ORF">An17g01510</name>
</gene>
<name>A0AAJ8E0T8_ASPNG</name>
<reference evidence="2" key="1">
    <citation type="submission" date="2025-02" db="EMBL/GenBank/DDBJ databases">
        <authorList>
            <consortium name="NCBI Genome Project"/>
        </authorList>
    </citation>
    <scope>NUCLEOTIDE SEQUENCE</scope>
</reference>
<sequence>MYAGHCRPMQALQIMSKSPGGAAAHATITPHDQRDDGRTGGQELAGISIITRVSVSHSQSLSPFPIEGDDVWRREKCYNPLEGIMSRLEEGIVLLRTSALVIWATASGQ</sequence>
<evidence type="ECO:0000313" key="2">
    <source>
        <dbReference type="RefSeq" id="XP_059602827.1"/>
    </source>
</evidence>
<dbReference type="RefSeq" id="XP_059602827.1">
    <property type="nucleotide sequence ID" value="XM_059745471.1"/>
</dbReference>
<feature type="region of interest" description="Disordered" evidence="1">
    <location>
        <begin position="18"/>
        <end position="42"/>
    </location>
</feature>
<reference evidence="2" key="2">
    <citation type="submission" date="2025-08" db="UniProtKB">
        <authorList>
            <consortium name="RefSeq"/>
        </authorList>
    </citation>
    <scope>IDENTIFICATION</scope>
</reference>
<protein>
    <submittedName>
        <fullName evidence="2">Uncharacterized protein</fullName>
    </submittedName>
</protein>
<organism evidence="2">
    <name type="scientific">Aspergillus niger</name>
    <dbReference type="NCBI Taxonomy" id="5061"/>
    <lineage>
        <taxon>Eukaryota</taxon>
        <taxon>Fungi</taxon>
        <taxon>Dikarya</taxon>
        <taxon>Ascomycota</taxon>
        <taxon>Pezizomycotina</taxon>
        <taxon>Eurotiomycetes</taxon>
        <taxon>Eurotiomycetidae</taxon>
        <taxon>Eurotiales</taxon>
        <taxon>Aspergillaceae</taxon>
        <taxon>Aspergillus</taxon>
        <taxon>Aspergillus subgen. Circumdati</taxon>
    </lineage>
</organism>
<accession>A0AAJ8E0T8</accession>
<evidence type="ECO:0000256" key="1">
    <source>
        <dbReference type="SAM" id="MobiDB-lite"/>
    </source>
</evidence>